<organism evidence="2 3">
    <name type="scientific">Dactylosporangium salmoneum</name>
    <dbReference type="NCBI Taxonomy" id="53361"/>
    <lineage>
        <taxon>Bacteria</taxon>
        <taxon>Bacillati</taxon>
        <taxon>Actinomycetota</taxon>
        <taxon>Actinomycetes</taxon>
        <taxon>Micromonosporales</taxon>
        <taxon>Micromonosporaceae</taxon>
        <taxon>Dactylosporangium</taxon>
    </lineage>
</organism>
<accession>A0ABN3HHU1</accession>
<reference evidence="2 3" key="1">
    <citation type="journal article" date="2019" name="Int. J. Syst. Evol. Microbiol.">
        <title>The Global Catalogue of Microorganisms (GCM) 10K type strain sequencing project: providing services to taxonomists for standard genome sequencing and annotation.</title>
        <authorList>
            <consortium name="The Broad Institute Genomics Platform"/>
            <consortium name="The Broad Institute Genome Sequencing Center for Infectious Disease"/>
            <person name="Wu L."/>
            <person name="Ma J."/>
        </authorList>
    </citation>
    <scope>NUCLEOTIDE SEQUENCE [LARGE SCALE GENOMIC DNA]</scope>
    <source>
        <strain evidence="2 3">JCM 3272</strain>
    </source>
</reference>
<evidence type="ECO:0000313" key="2">
    <source>
        <dbReference type="EMBL" id="GAA2379365.1"/>
    </source>
</evidence>
<feature type="region of interest" description="Disordered" evidence="1">
    <location>
        <begin position="1"/>
        <end position="25"/>
    </location>
</feature>
<dbReference type="Proteomes" id="UP001501444">
    <property type="component" value="Unassembled WGS sequence"/>
</dbReference>
<gene>
    <name evidence="2" type="ORF">GCM10010170_085980</name>
</gene>
<evidence type="ECO:0000256" key="1">
    <source>
        <dbReference type="SAM" id="MobiDB-lite"/>
    </source>
</evidence>
<dbReference type="Gene3D" id="3.90.1150.200">
    <property type="match status" value="1"/>
</dbReference>
<comment type="caution">
    <text evidence="2">The sequence shown here is derived from an EMBL/GenBank/DDBJ whole genome shotgun (WGS) entry which is preliminary data.</text>
</comment>
<sequence>MAKQAFTAEERAAMKERAKEQKAAATKAEDAAAVLEKIAEFDPDDRELATRVHEIVTTAAPQLDPKLWYGQPAYARDGKVVCFFQPAGKFKTRYSTFGFQDPAALDDGGMWPVAFALTDDVSPDDEARLAGLVKRAAG</sequence>
<evidence type="ECO:0000313" key="3">
    <source>
        <dbReference type="Proteomes" id="UP001501444"/>
    </source>
</evidence>
<proteinExistence type="predicted"/>
<keyword evidence="3" id="KW-1185">Reference proteome</keyword>
<dbReference type="RefSeq" id="WP_344618433.1">
    <property type="nucleotide sequence ID" value="NZ_BAAARV010000086.1"/>
</dbReference>
<dbReference type="EMBL" id="BAAARV010000086">
    <property type="protein sequence ID" value="GAA2379365.1"/>
    <property type="molecule type" value="Genomic_DNA"/>
</dbReference>
<feature type="compositionally biased region" description="Basic and acidic residues" evidence="1">
    <location>
        <begin position="8"/>
        <end position="25"/>
    </location>
</feature>
<dbReference type="SUPFAM" id="SSF159888">
    <property type="entry name" value="YdhG-like"/>
    <property type="match status" value="1"/>
</dbReference>
<protein>
    <submittedName>
        <fullName evidence="2">DUF1801 domain-containing protein</fullName>
    </submittedName>
</protein>
<name>A0ABN3HHU1_9ACTN</name>